<dbReference type="Proteomes" id="UP000309061">
    <property type="component" value="Chromosome"/>
</dbReference>
<feature type="compositionally biased region" description="Basic and acidic residues" evidence="1">
    <location>
        <begin position="105"/>
        <end position="114"/>
    </location>
</feature>
<accession>A0A6B8KF75</accession>
<dbReference type="EMBL" id="CP046052">
    <property type="protein sequence ID" value="QGM46956.1"/>
    <property type="molecule type" value="Genomic_DNA"/>
</dbReference>
<reference evidence="3 4" key="1">
    <citation type="submission" date="2019-11" db="EMBL/GenBank/DDBJ databases">
        <title>The genome sequence of Methylocystis heyeri.</title>
        <authorList>
            <person name="Oshkin I.Y."/>
            <person name="Miroshnikov K."/>
            <person name="Dedysh S.N."/>
        </authorList>
    </citation>
    <scope>NUCLEOTIDE SEQUENCE [LARGE SCALE GENOMIC DNA]</scope>
    <source>
        <strain evidence="3 4">H2</strain>
    </source>
</reference>
<keyword evidence="2" id="KW-0732">Signal</keyword>
<proteinExistence type="predicted"/>
<dbReference type="AlphaFoldDB" id="A0A6B8KF75"/>
<dbReference type="OrthoDB" id="8018783at2"/>
<dbReference type="KEGG" id="mhey:H2LOC_015340"/>
<feature type="signal peptide" evidence="2">
    <location>
        <begin position="1"/>
        <end position="29"/>
    </location>
</feature>
<evidence type="ECO:0000313" key="3">
    <source>
        <dbReference type="EMBL" id="QGM46956.1"/>
    </source>
</evidence>
<feature type="chain" id="PRO_5025535637" evidence="2">
    <location>
        <begin position="30"/>
        <end position="155"/>
    </location>
</feature>
<evidence type="ECO:0000256" key="2">
    <source>
        <dbReference type="SAM" id="SignalP"/>
    </source>
</evidence>
<organism evidence="3 4">
    <name type="scientific">Methylocystis heyeri</name>
    <dbReference type="NCBI Taxonomy" id="391905"/>
    <lineage>
        <taxon>Bacteria</taxon>
        <taxon>Pseudomonadati</taxon>
        <taxon>Pseudomonadota</taxon>
        <taxon>Alphaproteobacteria</taxon>
        <taxon>Hyphomicrobiales</taxon>
        <taxon>Methylocystaceae</taxon>
        <taxon>Methylocystis</taxon>
    </lineage>
</organism>
<feature type="region of interest" description="Disordered" evidence="1">
    <location>
        <begin position="57"/>
        <end position="143"/>
    </location>
</feature>
<gene>
    <name evidence="3" type="ORF">H2LOC_015340</name>
</gene>
<dbReference type="RefSeq" id="WP_136497844.1">
    <property type="nucleotide sequence ID" value="NZ_CP046052.1"/>
</dbReference>
<sequence length="155" mass="16024">MNATCRFAKVSAAAAVLAAVGFFSPVAQAADDATIGGALMGLVGVNTNNSGEKIDYRERAKVVVPPNRQALPAPRQDASRPASWPVDQDNARRSGARAANSAKPTDGEPARENLTEPPPGYRHATKSLAGVKDPDAKSTGWFDSVKQAVGLGGGQ</sequence>
<evidence type="ECO:0000256" key="1">
    <source>
        <dbReference type="SAM" id="MobiDB-lite"/>
    </source>
</evidence>
<protein>
    <submittedName>
        <fullName evidence="3">Uncharacterized protein</fullName>
    </submittedName>
</protein>
<evidence type="ECO:0000313" key="4">
    <source>
        <dbReference type="Proteomes" id="UP000309061"/>
    </source>
</evidence>
<keyword evidence="4" id="KW-1185">Reference proteome</keyword>
<name>A0A6B8KF75_9HYPH</name>